<dbReference type="InterPro" id="IPR042099">
    <property type="entry name" value="ANL_N_sf"/>
</dbReference>
<dbReference type="Gene3D" id="3.40.50.12780">
    <property type="entry name" value="N-terminal domain of ligase-like"/>
    <property type="match status" value="1"/>
</dbReference>
<keyword evidence="4" id="KW-0547">Nucleotide-binding</keyword>
<evidence type="ECO:0000256" key="3">
    <source>
        <dbReference type="ARBA" id="ARBA00022598"/>
    </source>
</evidence>
<keyword evidence="2" id="KW-0474">Menaquinone biosynthesis</keyword>
<feature type="domain" description="AMP-binding enzyme C-terminal" evidence="7">
    <location>
        <begin position="377"/>
        <end position="439"/>
    </location>
</feature>
<evidence type="ECO:0000256" key="4">
    <source>
        <dbReference type="ARBA" id="ARBA00022741"/>
    </source>
</evidence>
<evidence type="ECO:0000256" key="2">
    <source>
        <dbReference type="ARBA" id="ARBA00022428"/>
    </source>
</evidence>
<dbReference type="NCBIfam" id="TIGR01923">
    <property type="entry name" value="menE"/>
    <property type="match status" value="1"/>
</dbReference>
<dbReference type="PANTHER" id="PTHR43201:SF5">
    <property type="entry name" value="MEDIUM-CHAIN ACYL-COA LIGASE ACSF2, MITOCHONDRIAL"/>
    <property type="match status" value="1"/>
</dbReference>
<keyword evidence="9" id="KW-1185">Reference proteome</keyword>
<dbReference type="PANTHER" id="PTHR43201">
    <property type="entry name" value="ACYL-COA SYNTHETASE"/>
    <property type="match status" value="1"/>
</dbReference>
<dbReference type="InterPro" id="IPR010192">
    <property type="entry name" value="MenE"/>
</dbReference>
<sequence>MFPWQQFARDPNKRNQIALRDPQGEVFTWQQVSEQISHYAKLLQSHGVTSHSGVALCGKNDITILFLYLATIHLGARVLPLNPAFPVEKRQQYCIAANSQFYYASDSLSLTGCQRILLDADVTVEQREAEVRSDSKKFLVPATMTLTSGSSGVPKAVVHHVQAHLANAKGVCALMQFNANGSWLFSLPLYHVSGQGIVWRWLLAGAILHFPQTDFYASVGQATHVSLVPTQLQRLLAYWQAHRISKETLKTRHILLGGAQIPTTLTSQLTKWGVQSYSGYGMTEMASTVFAKRSDEKIGVGQPLLGREYRLVEGEIWLKGAGLALGYWQNGGIVPLTNTQGWFATKDKGIWRDNELVILGRIDNMFISGGENIQPEEIEQVIQQWQFVKQVFVLPKADPEFGQRPVAFIEFSQPFSDALVEALTIWLADKLEKFKHPVDYFPLHTQRLQQGAIKISRTTLKLVLQDLLGTHE</sequence>
<accession>A0ABT9KBK2</accession>
<dbReference type="Pfam" id="PF00501">
    <property type="entry name" value="AMP-binding"/>
    <property type="match status" value="1"/>
</dbReference>
<dbReference type="NCBIfam" id="NF006539">
    <property type="entry name" value="PRK09029.1"/>
    <property type="match status" value="1"/>
</dbReference>
<dbReference type="EC" id="6.2.1.26" evidence="8"/>
<protein>
    <submittedName>
        <fullName evidence="8">O-succinylbenzoate--CoA ligase</fullName>
        <ecNumber evidence="8">6.2.1.26</ecNumber>
    </submittedName>
</protein>
<feature type="domain" description="AMP-dependent synthetase/ligase" evidence="6">
    <location>
        <begin position="13"/>
        <end position="328"/>
    </location>
</feature>
<dbReference type="CDD" id="cd17630">
    <property type="entry name" value="OSB_MenE-like"/>
    <property type="match status" value="1"/>
</dbReference>
<dbReference type="Proteomes" id="UP001224083">
    <property type="component" value="Unassembled WGS sequence"/>
</dbReference>
<reference evidence="8 9" key="1">
    <citation type="submission" date="2022-12" db="EMBL/GenBank/DDBJ databases">
        <title>Genome sequence of Pasteurellaceae Bisgaard Taxon 45.</title>
        <authorList>
            <person name="Foggin C."/>
            <person name="Rosen L.E."/>
            <person name="Henton M."/>
            <person name="Buys A."/>
            <person name="Floyd T."/>
            <person name="Turner A.D."/>
            <person name="Tarbin J."/>
            <person name="Lloyd A.S."/>
            <person name="Chaitezvi C."/>
            <person name="Ellis R.J."/>
            <person name="Roberts H.C."/>
            <person name="Dastjerdi A."/>
            <person name="Nunez A."/>
            <person name="Van Vliet A.H."/>
            <person name="Steinbach F."/>
        </authorList>
    </citation>
    <scope>NUCLEOTIDE SEQUENCE [LARGE SCALE GENOMIC DNA]</scope>
    <source>
        <strain evidence="8 9">VF20HR</strain>
    </source>
</reference>
<dbReference type="InterPro" id="IPR020845">
    <property type="entry name" value="AMP-binding_CS"/>
</dbReference>
<keyword evidence="5" id="KW-0067">ATP-binding</keyword>
<dbReference type="EMBL" id="JAQAHH010000001">
    <property type="protein sequence ID" value="MDP9499458.1"/>
    <property type="molecule type" value="Genomic_DNA"/>
</dbReference>
<evidence type="ECO:0000256" key="1">
    <source>
        <dbReference type="ARBA" id="ARBA00006432"/>
    </source>
</evidence>
<organism evidence="8 9">
    <name type="scientific">Bisgaard Taxon 45</name>
    <dbReference type="NCBI Taxonomy" id="304289"/>
    <lineage>
        <taxon>Bacteria</taxon>
        <taxon>Pseudomonadati</taxon>
        <taxon>Pseudomonadota</taxon>
        <taxon>Gammaproteobacteria</taxon>
        <taxon>Pasteurellales</taxon>
        <taxon>Pasteurellaceae</taxon>
    </lineage>
</organism>
<keyword evidence="3 8" id="KW-0436">Ligase</keyword>
<dbReference type="InterPro" id="IPR025110">
    <property type="entry name" value="AMP-bd_C"/>
</dbReference>
<dbReference type="GO" id="GO:0008756">
    <property type="term" value="F:o-succinylbenzoate-CoA ligase activity"/>
    <property type="evidence" value="ECO:0007669"/>
    <property type="project" value="UniProtKB-EC"/>
</dbReference>
<name>A0ABT9KBK2_9PAST</name>
<evidence type="ECO:0000259" key="6">
    <source>
        <dbReference type="Pfam" id="PF00501"/>
    </source>
</evidence>
<evidence type="ECO:0000256" key="5">
    <source>
        <dbReference type="ARBA" id="ARBA00022840"/>
    </source>
</evidence>
<dbReference type="PROSITE" id="PS00455">
    <property type="entry name" value="AMP_BINDING"/>
    <property type="match status" value="1"/>
</dbReference>
<dbReference type="InterPro" id="IPR045851">
    <property type="entry name" value="AMP-bd_C_sf"/>
</dbReference>
<dbReference type="InterPro" id="IPR000873">
    <property type="entry name" value="AMP-dep_synth/lig_dom"/>
</dbReference>
<proteinExistence type="inferred from homology"/>
<evidence type="ECO:0000259" key="7">
    <source>
        <dbReference type="Pfam" id="PF13193"/>
    </source>
</evidence>
<comment type="similarity">
    <text evidence="1">Belongs to the ATP-dependent AMP-binding enzyme family.</text>
</comment>
<evidence type="ECO:0000313" key="8">
    <source>
        <dbReference type="EMBL" id="MDP9499458.1"/>
    </source>
</evidence>
<dbReference type="SUPFAM" id="SSF56801">
    <property type="entry name" value="Acetyl-CoA synthetase-like"/>
    <property type="match status" value="1"/>
</dbReference>
<evidence type="ECO:0000313" key="9">
    <source>
        <dbReference type="Proteomes" id="UP001224083"/>
    </source>
</evidence>
<gene>
    <name evidence="8" type="primary">menE</name>
    <name evidence="8" type="ORF">O7M46_00595</name>
</gene>
<dbReference type="Gene3D" id="3.30.300.30">
    <property type="match status" value="1"/>
</dbReference>
<comment type="caution">
    <text evidence="8">The sequence shown here is derived from an EMBL/GenBank/DDBJ whole genome shotgun (WGS) entry which is preliminary data.</text>
</comment>
<dbReference type="Pfam" id="PF13193">
    <property type="entry name" value="AMP-binding_C"/>
    <property type="match status" value="1"/>
</dbReference>